<organism evidence="2 3">
    <name type="scientific">Falsiruegeria mediterranea M17</name>
    <dbReference type="NCBI Taxonomy" id="1200281"/>
    <lineage>
        <taxon>Bacteria</taxon>
        <taxon>Pseudomonadati</taxon>
        <taxon>Pseudomonadota</taxon>
        <taxon>Alphaproteobacteria</taxon>
        <taxon>Rhodobacterales</taxon>
        <taxon>Roseobacteraceae</taxon>
        <taxon>Falsiruegeria</taxon>
    </lineage>
</organism>
<name>A0A2R8C7W7_9RHOB</name>
<dbReference type="EMBL" id="ONZG01000004">
    <property type="protein sequence ID" value="SPJ28521.1"/>
    <property type="molecule type" value="Genomic_DNA"/>
</dbReference>
<feature type="chain" id="PRO_5015317045" evidence="1">
    <location>
        <begin position="21"/>
        <end position="233"/>
    </location>
</feature>
<dbReference type="Proteomes" id="UP000244898">
    <property type="component" value="Unassembled WGS sequence"/>
</dbReference>
<evidence type="ECO:0000313" key="3">
    <source>
        <dbReference type="Proteomes" id="UP000244898"/>
    </source>
</evidence>
<evidence type="ECO:0000313" key="2">
    <source>
        <dbReference type="EMBL" id="SPJ28521.1"/>
    </source>
</evidence>
<keyword evidence="1" id="KW-0732">Signal</keyword>
<sequence>MFFRIILCATLALSAAPTLAQQLNTLAKNSEFIEEYLSYMKSKNVKSVYASTKPYCPSLFWWSSRPSANKDAKRAFRNDLARRMQAVGFTNAEVEHCVENSGFVMENRALTDHPKNAAYNNRVQAAFMMVRDLSTGSISEAPALIETNSYDDRSWDVFDRRFTKQCSFGTTPSQKSVDMTCKNFGKLKGYYQNEGNDRFTLVVHNARYQIVYLTRRTPSYARSKFEKLVERNN</sequence>
<protein>
    <submittedName>
        <fullName evidence="2">Uncharacterized protein</fullName>
    </submittedName>
</protein>
<dbReference type="AlphaFoldDB" id="A0A2R8C7W7"/>
<proteinExistence type="predicted"/>
<evidence type="ECO:0000256" key="1">
    <source>
        <dbReference type="SAM" id="SignalP"/>
    </source>
</evidence>
<dbReference type="RefSeq" id="WP_125133667.1">
    <property type="nucleotide sequence ID" value="NZ_ONZG01000004.1"/>
</dbReference>
<accession>A0A2R8C7W7</accession>
<feature type="signal peptide" evidence="1">
    <location>
        <begin position="1"/>
        <end position="20"/>
    </location>
</feature>
<reference evidence="3" key="1">
    <citation type="submission" date="2018-03" db="EMBL/GenBank/DDBJ databases">
        <authorList>
            <person name="Rodrigo-Torres L."/>
            <person name="Arahal R. D."/>
            <person name="Lucena T."/>
        </authorList>
    </citation>
    <scope>NUCLEOTIDE SEQUENCE [LARGE SCALE GENOMIC DNA]</scope>
    <source>
        <strain evidence="3">CECT 7615</strain>
    </source>
</reference>
<gene>
    <name evidence="2" type="ORF">TRM7615_02021</name>
</gene>
<keyword evidence="3" id="KW-1185">Reference proteome</keyword>